<evidence type="ECO:0000256" key="1">
    <source>
        <dbReference type="ARBA" id="ARBA00000085"/>
    </source>
</evidence>
<evidence type="ECO:0000256" key="11">
    <source>
        <dbReference type="ARBA" id="ARBA00023136"/>
    </source>
</evidence>
<keyword evidence="16" id="KW-1185">Reference proteome</keyword>
<evidence type="ECO:0000256" key="7">
    <source>
        <dbReference type="ARBA" id="ARBA00022741"/>
    </source>
</evidence>
<dbReference type="PROSITE" id="PS50109">
    <property type="entry name" value="HIS_KIN"/>
    <property type="match status" value="1"/>
</dbReference>
<dbReference type="SUPFAM" id="SSF158472">
    <property type="entry name" value="HAMP domain-like"/>
    <property type="match status" value="1"/>
</dbReference>
<evidence type="ECO:0000256" key="4">
    <source>
        <dbReference type="ARBA" id="ARBA00022475"/>
    </source>
</evidence>
<dbReference type="Pfam" id="PF06580">
    <property type="entry name" value="His_kinase"/>
    <property type="match status" value="1"/>
</dbReference>
<dbReference type="Proteomes" id="UP000269097">
    <property type="component" value="Chromosome"/>
</dbReference>
<evidence type="ECO:0000256" key="10">
    <source>
        <dbReference type="ARBA" id="ARBA00023012"/>
    </source>
</evidence>
<keyword evidence="12" id="KW-0812">Transmembrane</keyword>
<dbReference type="Pfam" id="PF02518">
    <property type="entry name" value="HATPase_c"/>
    <property type="match status" value="1"/>
</dbReference>
<dbReference type="PANTHER" id="PTHR34220">
    <property type="entry name" value="SENSOR HISTIDINE KINASE YPDA"/>
    <property type="match status" value="1"/>
</dbReference>
<dbReference type="EC" id="2.7.13.3" evidence="3"/>
<dbReference type="SUPFAM" id="SSF55874">
    <property type="entry name" value="ATPase domain of HSP90 chaperone/DNA topoisomerase II/histidine kinase"/>
    <property type="match status" value="1"/>
</dbReference>
<dbReference type="InterPro" id="IPR050640">
    <property type="entry name" value="Bact_2-comp_sensor_kinase"/>
</dbReference>
<evidence type="ECO:0000256" key="3">
    <source>
        <dbReference type="ARBA" id="ARBA00012438"/>
    </source>
</evidence>
<dbReference type="EMBL" id="CP033433">
    <property type="protein sequence ID" value="AYQ74865.1"/>
    <property type="molecule type" value="Genomic_DNA"/>
</dbReference>
<sequence length="584" mass="66784">MKLRNKMVLSNFLFFLLPFMLIGFFVVDQYRQSAIDKATEQTKSTIERVKMRTDETLGVVIAASSRLMLDNDLETIVTTRYQNTIDVVDAYREYEKFRSYYTDFNPEISRIKLYVDNPTLLNNWEFLPIEKDTETSFWYQAARKQSGLIGWYYFPDVTRNANSMLSLVRSVYFAESRTFGVQVMDVNTNLLNSMLRQEDTETVLADGNGVIVASNRDSMIGRKIQDTHLGPDAVDLKPGTYDLDVDGHKSKVFVDEFTPDKSFSGLRIMTVSPIESIVREANRINRTGLLVISVAAVLALILIYFICTLLTKRLLNFSRQINRVSMGNFNVALALDGNDEIGQITRQFNQMVANIRDLMEEVTKSHEQTNELERKQSEIKLKMLASQINPHFLYNALESIRMKAHLKGEKEISQAVKMLGKLMRKNLEIKGQEISLRDEIEIVRCYLEIQKFRHDDRIDYDIDVEPGAERVTLLPLLIQPLVENSVIHGLERHFDGGKVAVRARLEDGGLTVTVEDNGIGFSPEKLEAVRQSLAEQEAERIGLNNIQQRLRLTYGSRSELRIESSQQGTRVSFRIPLTEGIAHV</sequence>
<evidence type="ECO:0000313" key="16">
    <source>
        <dbReference type="Proteomes" id="UP000269097"/>
    </source>
</evidence>
<evidence type="ECO:0000256" key="2">
    <source>
        <dbReference type="ARBA" id="ARBA00004651"/>
    </source>
</evidence>
<feature type="domain" description="HAMP" evidence="14">
    <location>
        <begin position="308"/>
        <end position="360"/>
    </location>
</feature>
<dbReference type="Pfam" id="PF00672">
    <property type="entry name" value="HAMP"/>
    <property type="match status" value="1"/>
</dbReference>
<feature type="transmembrane region" description="Helical" evidence="12">
    <location>
        <begin position="289"/>
        <end position="310"/>
    </location>
</feature>
<keyword evidence="5" id="KW-0597">Phosphoprotein</keyword>
<keyword evidence="8 15" id="KW-0418">Kinase</keyword>
<keyword evidence="10" id="KW-0902">Two-component regulatory system</keyword>
<dbReference type="InterPro" id="IPR003660">
    <property type="entry name" value="HAMP_dom"/>
</dbReference>
<dbReference type="InterPro" id="IPR036890">
    <property type="entry name" value="HATPase_C_sf"/>
</dbReference>
<evidence type="ECO:0000259" key="13">
    <source>
        <dbReference type="PROSITE" id="PS50109"/>
    </source>
</evidence>
<reference evidence="15 16" key="1">
    <citation type="submission" date="2018-10" db="EMBL/GenBank/DDBJ databases">
        <title>Genome Sequence of Cohnella sp.</title>
        <authorList>
            <person name="Srinivasan S."/>
            <person name="Kim M.K."/>
        </authorList>
    </citation>
    <scope>NUCLEOTIDE SEQUENCE [LARGE SCALE GENOMIC DNA]</scope>
    <source>
        <strain evidence="15 16">18JY8-7</strain>
    </source>
</reference>
<dbReference type="GO" id="GO:0005886">
    <property type="term" value="C:plasma membrane"/>
    <property type="evidence" value="ECO:0007669"/>
    <property type="project" value="UniProtKB-SubCell"/>
</dbReference>
<dbReference type="InterPro" id="IPR005467">
    <property type="entry name" value="His_kinase_dom"/>
</dbReference>
<dbReference type="Gene3D" id="6.10.340.10">
    <property type="match status" value="1"/>
</dbReference>
<accession>A0A3G3K2U0</accession>
<dbReference type="GO" id="GO:0000155">
    <property type="term" value="F:phosphorelay sensor kinase activity"/>
    <property type="evidence" value="ECO:0007669"/>
    <property type="project" value="InterPro"/>
</dbReference>
<keyword evidence="4" id="KW-1003">Cell membrane</keyword>
<proteinExistence type="predicted"/>
<dbReference type="SMART" id="SM00304">
    <property type="entry name" value="HAMP"/>
    <property type="match status" value="1"/>
</dbReference>
<keyword evidence="11 12" id="KW-0472">Membrane</keyword>
<dbReference type="InterPro" id="IPR003594">
    <property type="entry name" value="HATPase_dom"/>
</dbReference>
<dbReference type="RefSeq" id="WP_123042945.1">
    <property type="nucleotide sequence ID" value="NZ_CP033433.1"/>
</dbReference>
<dbReference type="KEGG" id="coh:EAV92_21305"/>
<dbReference type="AlphaFoldDB" id="A0A3G3K2U0"/>
<evidence type="ECO:0000259" key="14">
    <source>
        <dbReference type="PROSITE" id="PS50885"/>
    </source>
</evidence>
<dbReference type="InterPro" id="IPR010559">
    <property type="entry name" value="Sig_transdc_His_kin_internal"/>
</dbReference>
<evidence type="ECO:0000313" key="15">
    <source>
        <dbReference type="EMBL" id="AYQ74865.1"/>
    </source>
</evidence>
<feature type="domain" description="Histidine kinase" evidence="13">
    <location>
        <begin position="363"/>
        <end position="579"/>
    </location>
</feature>
<feature type="transmembrane region" description="Helical" evidence="12">
    <location>
        <begin position="7"/>
        <end position="27"/>
    </location>
</feature>
<keyword evidence="6" id="KW-0808">Transferase</keyword>
<comment type="subcellular location">
    <subcellularLocation>
        <location evidence="2">Cell membrane</location>
        <topology evidence="2">Multi-pass membrane protein</topology>
    </subcellularLocation>
</comment>
<evidence type="ECO:0000256" key="12">
    <source>
        <dbReference type="SAM" id="Phobius"/>
    </source>
</evidence>
<dbReference type="Gene3D" id="3.30.565.10">
    <property type="entry name" value="Histidine kinase-like ATPase, C-terminal domain"/>
    <property type="match status" value="1"/>
</dbReference>
<name>A0A3G3K2U0_9BACL</name>
<protein>
    <recommendedName>
        <fullName evidence="3">histidine kinase</fullName>
        <ecNumber evidence="3">2.7.13.3</ecNumber>
    </recommendedName>
</protein>
<keyword evidence="9" id="KW-0067">ATP-binding</keyword>
<keyword evidence="7" id="KW-0547">Nucleotide-binding</keyword>
<dbReference type="PANTHER" id="PTHR34220:SF7">
    <property type="entry name" value="SENSOR HISTIDINE KINASE YPDA"/>
    <property type="match status" value="1"/>
</dbReference>
<keyword evidence="12" id="KW-1133">Transmembrane helix</keyword>
<comment type="catalytic activity">
    <reaction evidence="1">
        <text>ATP + protein L-histidine = ADP + protein N-phospho-L-histidine.</text>
        <dbReference type="EC" id="2.7.13.3"/>
    </reaction>
</comment>
<evidence type="ECO:0000256" key="6">
    <source>
        <dbReference type="ARBA" id="ARBA00022679"/>
    </source>
</evidence>
<gene>
    <name evidence="15" type="ORF">EAV92_21305</name>
</gene>
<evidence type="ECO:0000256" key="8">
    <source>
        <dbReference type="ARBA" id="ARBA00022777"/>
    </source>
</evidence>
<evidence type="ECO:0000256" key="5">
    <source>
        <dbReference type="ARBA" id="ARBA00022553"/>
    </source>
</evidence>
<dbReference type="PROSITE" id="PS50885">
    <property type="entry name" value="HAMP"/>
    <property type="match status" value="1"/>
</dbReference>
<dbReference type="GO" id="GO:0005524">
    <property type="term" value="F:ATP binding"/>
    <property type="evidence" value="ECO:0007669"/>
    <property type="project" value="UniProtKB-KW"/>
</dbReference>
<dbReference type="CDD" id="cd06225">
    <property type="entry name" value="HAMP"/>
    <property type="match status" value="1"/>
</dbReference>
<evidence type="ECO:0000256" key="9">
    <source>
        <dbReference type="ARBA" id="ARBA00022840"/>
    </source>
</evidence>
<dbReference type="SMART" id="SM00387">
    <property type="entry name" value="HATPase_c"/>
    <property type="match status" value="1"/>
</dbReference>
<organism evidence="15 16">
    <name type="scientific">Cohnella candidum</name>
    <dbReference type="NCBI Taxonomy" id="2674991"/>
    <lineage>
        <taxon>Bacteria</taxon>
        <taxon>Bacillati</taxon>
        <taxon>Bacillota</taxon>
        <taxon>Bacilli</taxon>
        <taxon>Bacillales</taxon>
        <taxon>Paenibacillaceae</taxon>
        <taxon>Cohnella</taxon>
    </lineage>
</organism>